<sequence>MPKAPKAKVGQDKKAIHPNSRKAMVLARNISHDKRLIKSKKERVSKLNFFIERLQWFKNELENFEGAISLSEQTKLVIKYLERFQDELDQIKIINSIGKRKGVRHASREASIKMTIDMERAQFKGEGLEIPDLLNPDNVSVLKSWDGEYSFVPKIKTTRVSSSKVRMDNIHSSDAKDGDGGGDDDDDKKFSKMNEELDDDKNTDNVLLGNSDNDDGDDDHHHNVEDDDDDVILASDTE</sequence>
<evidence type="ECO:0000256" key="1">
    <source>
        <dbReference type="ARBA" id="ARBA00034127"/>
    </source>
</evidence>
<proteinExistence type="inferred from homology"/>
<dbReference type="PANTHER" id="PTHR13349">
    <property type="entry name" value="TRANSLATION MACHINERY-ASSOCIATED PROTEIN 16"/>
    <property type="match status" value="1"/>
</dbReference>
<dbReference type="InterPro" id="IPR021346">
    <property type="entry name" value="Tma16"/>
</dbReference>
<reference evidence="4" key="1">
    <citation type="submission" date="2025-08" db="UniProtKB">
        <authorList>
            <consortium name="RefSeq"/>
        </authorList>
    </citation>
    <scope>IDENTIFICATION</scope>
</reference>
<dbReference type="Gene3D" id="1.20.1440.170">
    <property type="entry name" value="Translation machinery-associated protein 16-like"/>
    <property type="match status" value="1"/>
</dbReference>
<evidence type="ECO:0000313" key="4">
    <source>
        <dbReference type="RefSeq" id="XP_029652143.1"/>
    </source>
</evidence>
<evidence type="ECO:0000313" key="3">
    <source>
        <dbReference type="Proteomes" id="UP000515154"/>
    </source>
</evidence>
<dbReference type="PANTHER" id="PTHR13349:SF2">
    <property type="entry name" value="TRANSLATION MACHINERY-ASSOCIATED PROTEIN 16"/>
    <property type="match status" value="1"/>
</dbReference>
<dbReference type="Proteomes" id="UP000515154">
    <property type="component" value="Linkage group LG27"/>
</dbReference>
<dbReference type="GO" id="GO:0005634">
    <property type="term" value="C:nucleus"/>
    <property type="evidence" value="ECO:0007669"/>
    <property type="project" value="TreeGrafter"/>
</dbReference>
<name>A0A6P7TL25_9MOLL</name>
<feature type="compositionally biased region" description="Basic and acidic residues" evidence="2">
    <location>
        <begin position="187"/>
        <end position="203"/>
    </location>
</feature>
<dbReference type="KEGG" id="osn:115225334"/>
<dbReference type="RefSeq" id="XP_029652143.1">
    <property type="nucleotide sequence ID" value="XM_029796283.2"/>
</dbReference>
<gene>
    <name evidence="4" type="primary">LOC115225334</name>
</gene>
<dbReference type="AlphaFoldDB" id="A0A6P7TL25"/>
<dbReference type="FunFam" id="1.20.1440.170:FF:000001">
    <property type="entry name" value="Translation machinery-associated 16 homolog"/>
    <property type="match status" value="1"/>
</dbReference>
<protein>
    <submittedName>
        <fullName evidence="4">Translation machinery-associated protein 16</fullName>
    </submittedName>
</protein>
<organism evidence="3 4">
    <name type="scientific">Octopus sinensis</name>
    <name type="common">East Asian common octopus</name>
    <dbReference type="NCBI Taxonomy" id="2607531"/>
    <lineage>
        <taxon>Eukaryota</taxon>
        <taxon>Metazoa</taxon>
        <taxon>Spiralia</taxon>
        <taxon>Lophotrochozoa</taxon>
        <taxon>Mollusca</taxon>
        <taxon>Cephalopoda</taxon>
        <taxon>Coleoidea</taxon>
        <taxon>Octopodiformes</taxon>
        <taxon>Octopoda</taxon>
        <taxon>Incirrata</taxon>
        <taxon>Octopodidae</taxon>
        <taxon>Octopus</taxon>
    </lineage>
</organism>
<comment type="similarity">
    <text evidence="1">Belongs to the TMA16 family.</text>
</comment>
<dbReference type="InterPro" id="IPR038356">
    <property type="entry name" value="Tma16_sf"/>
</dbReference>
<dbReference type="Pfam" id="PF11176">
    <property type="entry name" value="Tma16"/>
    <property type="match status" value="1"/>
</dbReference>
<evidence type="ECO:0000256" key="2">
    <source>
        <dbReference type="SAM" id="MobiDB-lite"/>
    </source>
</evidence>
<feature type="compositionally biased region" description="Acidic residues" evidence="2">
    <location>
        <begin position="225"/>
        <end position="238"/>
    </location>
</feature>
<feature type="compositionally biased region" description="Basic and acidic residues" evidence="2">
    <location>
        <begin position="165"/>
        <end position="179"/>
    </location>
</feature>
<keyword evidence="3" id="KW-1185">Reference proteome</keyword>
<feature type="region of interest" description="Disordered" evidence="2">
    <location>
        <begin position="162"/>
        <end position="238"/>
    </location>
</feature>
<accession>A0A6P7TL25</accession>